<dbReference type="Proteomes" id="UP001163687">
    <property type="component" value="Chromosome"/>
</dbReference>
<dbReference type="InterPro" id="IPR043594">
    <property type="entry name" value="HMGL"/>
</dbReference>
<keyword evidence="3 5" id="KW-0456">Lyase</keyword>
<evidence type="ECO:0000313" key="5">
    <source>
        <dbReference type="EMBL" id="BDG59467.1"/>
    </source>
</evidence>
<organism evidence="5 6">
    <name type="scientific">Caldinitratiruptor microaerophilus</name>
    <dbReference type="NCBI Taxonomy" id="671077"/>
    <lineage>
        <taxon>Bacteria</taxon>
        <taxon>Bacillati</taxon>
        <taxon>Bacillota</taxon>
        <taxon>Clostridia</taxon>
        <taxon>Eubacteriales</taxon>
        <taxon>Symbiobacteriaceae</taxon>
        <taxon>Caldinitratiruptor</taxon>
    </lineage>
</organism>
<dbReference type="KEGG" id="cmic:caldi_05570"/>
<feature type="domain" description="Pyruvate carboxyltransferase" evidence="4">
    <location>
        <begin position="8"/>
        <end position="275"/>
    </location>
</feature>
<dbReference type="NCBIfam" id="NF004283">
    <property type="entry name" value="PRK05692.1"/>
    <property type="match status" value="1"/>
</dbReference>
<dbReference type="FunFam" id="3.20.20.70:FF:000071">
    <property type="entry name" value="Hydroxymethylglutaryl-CoA lyase"/>
    <property type="match status" value="1"/>
</dbReference>
<dbReference type="InterPro" id="IPR000891">
    <property type="entry name" value="PYR_CT"/>
</dbReference>
<dbReference type="AlphaFoldDB" id="A0AA35CI97"/>
<evidence type="ECO:0000259" key="4">
    <source>
        <dbReference type="PROSITE" id="PS50991"/>
    </source>
</evidence>
<evidence type="ECO:0000313" key="6">
    <source>
        <dbReference type="Proteomes" id="UP001163687"/>
    </source>
</evidence>
<evidence type="ECO:0000256" key="1">
    <source>
        <dbReference type="ARBA" id="ARBA00009405"/>
    </source>
</evidence>
<dbReference type="RefSeq" id="WP_264843593.1">
    <property type="nucleotide sequence ID" value="NZ_AP025628.1"/>
</dbReference>
<dbReference type="Gene3D" id="3.20.20.70">
    <property type="entry name" value="Aldolase class I"/>
    <property type="match status" value="1"/>
</dbReference>
<dbReference type="PANTHER" id="PTHR42738:SF7">
    <property type="entry name" value="HYDROXYMETHYLGLUTARYL-COA LYASE"/>
    <property type="match status" value="1"/>
</dbReference>
<dbReference type="GO" id="GO:0046872">
    <property type="term" value="F:metal ion binding"/>
    <property type="evidence" value="ECO:0007669"/>
    <property type="project" value="UniProtKB-KW"/>
</dbReference>
<evidence type="ECO:0000256" key="2">
    <source>
        <dbReference type="ARBA" id="ARBA00022723"/>
    </source>
</evidence>
<dbReference type="EMBL" id="AP025628">
    <property type="protein sequence ID" value="BDG59467.1"/>
    <property type="molecule type" value="Genomic_DNA"/>
</dbReference>
<name>A0AA35CI97_9FIRM</name>
<dbReference type="SUPFAM" id="SSF51569">
    <property type="entry name" value="Aldolase"/>
    <property type="match status" value="1"/>
</dbReference>
<dbReference type="GO" id="GO:0004419">
    <property type="term" value="F:hydroxymethylglutaryl-CoA lyase activity"/>
    <property type="evidence" value="ECO:0007669"/>
    <property type="project" value="TreeGrafter"/>
</dbReference>
<dbReference type="PANTHER" id="PTHR42738">
    <property type="entry name" value="HYDROXYMETHYLGLUTARYL-COA LYASE"/>
    <property type="match status" value="1"/>
</dbReference>
<dbReference type="InterPro" id="IPR013785">
    <property type="entry name" value="Aldolase_TIM"/>
</dbReference>
<dbReference type="GO" id="GO:0046951">
    <property type="term" value="P:ketone body biosynthetic process"/>
    <property type="evidence" value="ECO:0007669"/>
    <property type="project" value="TreeGrafter"/>
</dbReference>
<proteinExistence type="inferred from homology"/>
<dbReference type="Pfam" id="PF00682">
    <property type="entry name" value="HMGL-like"/>
    <property type="match status" value="1"/>
</dbReference>
<gene>
    <name evidence="5" type="primary">yngG</name>
    <name evidence="5" type="ORF">caldi_05570</name>
</gene>
<dbReference type="GO" id="GO:0006552">
    <property type="term" value="P:L-leucine catabolic process"/>
    <property type="evidence" value="ECO:0007669"/>
    <property type="project" value="TreeGrafter"/>
</dbReference>
<keyword evidence="2" id="KW-0479">Metal-binding</keyword>
<sequence>MQHLPKRVTVTEVGPRDGLQIEDQWIPTEIKVELVNRLSRVGFKTIQVTSFVHPKAVPQLRDAEEVMAKIDRVPGVTYEALVPNLRGMERALAAKVDKVNLMLSVTDSHSLSNANATTAEALKNLEPVARMALDHGIGVVGGMATALGCPFEGFPPPERLFMVVDAYLAMGVREIGVADTAGMANPALVYDRLSRLRDRYPDVHFSLHLHDTRRMATANIIAALEAGVTDFDGAAGGMGGCPYAPGATGNIATEDMVHMFHEMGIETGVDLDALLDVVRWMSTWVPHPLESTLLRAGKSRDVLGRRTSGQVKKIS</sequence>
<comment type="similarity">
    <text evidence="1">Belongs to the HMG-CoA lyase family.</text>
</comment>
<evidence type="ECO:0000256" key="3">
    <source>
        <dbReference type="ARBA" id="ARBA00023239"/>
    </source>
</evidence>
<protein>
    <submittedName>
        <fullName evidence="5">Hydroxymethylglutaryl-CoA lyase YngG</fullName>
    </submittedName>
</protein>
<accession>A0AA35CI97</accession>
<keyword evidence="6" id="KW-1185">Reference proteome</keyword>
<reference evidence="5" key="1">
    <citation type="submission" date="2022-03" db="EMBL/GenBank/DDBJ databases">
        <title>Complete genome sequence of Caldinitratiruptor microaerophilus.</title>
        <authorList>
            <person name="Mukaiyama R."/>
            <person name="Nishiyama T."/>
            <person name="Ueda K."/>
        </authorList>
    </citation>
    <scope>NUCLEOTIDE SEQUENCE</scope>
    <source>
        <strain evidence="5">JCM 16183</strain>
    </source>
</reference>
<dbReference type="CDD" id="cd07938">
    <property type="entry name" value="DRE_TIM_HMGL"/>
    <property type="match status" value="1"/>
</dbReference>
<dbReference type="PROSITE" id="PS50991">
    <property type="entry name" value="PYR_CT"/>
    <property type="match status" value="1"/>
</dbReference>